<sequence length="106" mass="12634">MFLISLKRFFWMRVRLTPSGFLIVGSFLQAMKASRSIELHQILCSNEVKILWLRSCLSFHFDLSATLSFRHLTPKLNNGQGHRKVRQLRLCSRYLRQGEWRQVRQL</sequence>
<evidence type="ECO:0000313" key="2">
    <source>
        <dbReference type="Proteomes" id="UP000006727"/>
    </source>
</evidence>
<reference evidence="1 2" key="2">
    <citation type="journal article" date="2018" name="Plant J.">
        <title>The Physcomitrella patens chromosome-scale assembly reveals moss genome structure and evolution.</title>
        <authorList>
            <person name="Lang D."/>
            <person name="Ullrich K.K."/>
            <person name="Murat F."/>
            <person name="Fuchs J."/>
            <person name="Jenkins J."/>
            <person name="Haas F.B."/>
            <person name="Piednoel M."/>
            <person name="Gundlach H."/>
            <person name="Van Bel M."/>
            <person name="Meyberg R."/>
            <person name="Vives C."/>
            <person name="Morata J."/>
            <person name="Symeonidi A."/>
            <person name="Hiss M."/>
            <person name="Muchero W."/>
            <person name="Kamisugi Y."/>
            <person name="Saleh O."/>
            <person name="Blanc G."/>
            <person name="Decker E.L."/>
            <person name="van Gessel N."/>
            <person name="Grimwood J."/>
            <person name="Hayes R.D."/>
            <person name="Graham S.W."/>
            <person name="Gunter L.E."/>
            <person name="McDaniel S.F."/>
            <person name="Hoernstein S.N.W."/>
            <person name="Larsson A."/>
            <person name="Li F.W."/>
            <person name="Perroud P.F."/>
            <person name="Phillips J."/>
            <person name="Ranjan P."/>
            <person name="Rokshar D.S."/>
            <person name="Rothfels C.J."/>
            <person name="Schneider L."/>
            <person name="Shu S."/>
            <person name="Stevenson D.W."/>
            <person name="Thummler F."/>
            <person name="Tillich M."/>
            <person name="Villarreal Aguilar J.C."/>
            <person name="Widiez T."/>
            <person name="Wong G.K."/>
            <person name="Wymore A."/>
            <person name="Zhang Y."/>
            <person name="Zimmer A.D."/>
            <person name="Quatrano R.S."/>
            <person name="Mayer K.F.X."/>
            <person name="Goodstein D."/>
            <person name="Casacuberta J.M."/>
            <person name="Vandepoele K."/>
            <person name="Reski R."/>
            <person name="Cuming A.C."/>
            <person name="Tuskan G.A."/>
            <person name="Maumus F."/>
            <person name="Salse J."/>
            <person name="Schmutz J."/>
            <person name="Rensing S.A."/>
        </authorList>
    </citation>
    <scope>NUCLEOTIDE SEQUENCE [LARGE SCALE GENOMIC DNA]</scope>
    <source>
        <strain evidence="1 2">cv. Gransden 2004</strain>
    </source>
</reference>
<protein>
    <submittedName>
        <fullName evidence="1">Uncharacterized protein</fullName>
    </submittedName>
</protein>
<dbReference type="EnsemblPlants" id="Pp3c19_3740V3.2">
    <property type="protein sequence ID" value="Pp3c19_3740V3.2"/>
    <property type="gene ID" value="Pp3c19_3740"/>
</dbReference>
<reference evidence="1 2" key="1">
    <citation type="journal article" date="2008" name="Science">
        <title>The Physcomitrella genome reveals evolutionary insights into the conquest of land by plants.</title>
        <authorList>
            <person name="Rensing S."/>
            <person name="Lang D."/>
            <person name="Zimmer A."/>
            <person name="Terry A."/>
            <person name="Salamov A."/>
            <person name="Shapiro H."/>
            <person name="Nishiyama T."/>
            <person name="Perroud P.-F."/>
            <person name="Lindquist E."/>
            <person name="Kamisugi Y."/>
            <person name="Tanahashi T."/>
            <person name="Sakakibara K."/>
            <person name="Fujita T."/>
            <person name="Oishi K."/>
            <person name="Shin-I T."/>
            <person name="Kuroki Y."/>
            <person name="Toyoda A."/>
            <person name="Suzuki Y."/>
            <person name="Hashimoto A."/>
            <person name="Yamaguchi K."/>
            <person name="Sugano A."/>
            <person name="Kohara Y."/>
            <person name="Fujiyama A."/>
            <person name="Anterola A."/>
            <person name="Aoki S."/>
            <person name="Ashton N."/>
            <person name="Barbazuk W.B."/>
            <person name="Barker E."/>
            <person name="Bennetzen J."/>
            <person name="Bezanilla M."/>
            <person name="Blankenship R."/>
            <person name="Cho S.H."/>
            <person name="Dutcher S."/>
            <person name="Estelle M."/>
            <person name="Fawcett J.A."/>
            <person name="Gundlach H."/>
            <person name="Hanada K."/>
            <person name="Heyl A."/>
            <person name="Hicks K.A."/>
            <person name="Hugh J."/>
            <person name="Lohr M."/>
            <person name="Mayer K."/>
            <person name="Melkozernov A."/>
            <person name="Murata T."/>
            <person name="Nelson D."/>
            <person name="Pils B."/>
            <person name="Prigge M."/>
            <person name="Reiss B."/>
            <person name="Renner T."/>
            <person name="Rombauts S."/>
            <person name="Rushton P."/>
            <person name="Sanderfoot A."/>
            <person name="Schween G."/>
            <person name="Shiu S.-H."/>
            <person name="Stueber K."/>
            <person name="Theodoulou F.L."/>
            <person name="Tu H."/>
            <person name="Van de Peer Y."/>
            <person name="Verrier P.J."/>
            <person name="Waters E."/>
            <person name="Wood A."/>
            <person name="Yang L."/>
            <person name="Cove D."/>
            <person name="Cuming A."/>
            <person name="Hasebe M."/>
            <person name="Lucas S."/>
            <person name="Mishler D.B."/>
            <person name="Reski R."/>
            <person name="Grigoriev I."/>
            <person name="Quatrano R.S."/>
            <person name="Boore J.L."/>
        </authorList>
    </citation>
    <scope>NUCLEOTIDE SEQUENCE [LARGE SCALE GENOMIC DNA]</scope>
    <source>
        <strain evidence="1 2">cv. Gransden 2004</strain>
    </source>
</reference>
<dbReference type="Gramene" id="Pp3c19_3740V3.2">
    <property type="protein sequence ID" value="Pp3c19_3740V3.2"/>
    <property type="gene ID" value="Pp3c19_3740"/>
</dbReference>
<dbReference type="AlphaFoldDB" id="A0A7I4BPJ4"/>
<keyword evidence="2" id="KW-1185">Reference proteome</keyword>
<organism evidence="1 2">
    <name type="scientific">Physcomitrium patens</name>
    <name type="common">Spreading-leaved earth moss</name>
    <name type="synonym">Physcomitrella patens</name>
    <dbReference type="NCBI Taxonomy" id="3218"/>
    <lineage>
        <taxon>Eukaryota</taxon>
        <taxon>Viridiplantae</taxon>
        <taxon>Streptophyta</taxon>
        <taxon>Embryophyta</taxon>
        <taxon>Bryophyta</taxon>
        <taxon>Bryophytina</taxon>
        <taxon>Bryopsida</taxon>
        <taxon>Funariidae</taxon>
        <taxon>Funariales</taxon>
        <taxon>Funariaceae</taxon>
        <taxon>Physcomitrium</taxon>
    </lineage>
</organism>
<dbReference type="EMBL" id="ABEU02000019">
    <property type="status" value="NOT_ANNOTATED_CDS"/>
    <property type="molecule type" value="Genomic_DNA"/>
</dbReference>
<dbReference type="Proteomes" id="UP000006727">
    <property type="component" value="Chromosome 19"/>
</dbReference>
<evidence type="ECO:0000313" key="1">
    <source>
        <dbReference type="EnsemblPlants" id="Pp3c19_3740V3.2"/>
    </source>
</evidence>
<name>A0A7I4BPJ4_PHYPA</name>
<accession>A0A7I4BPJ4</accession>
<reference evidence="1" key="3">
    <citation type="submission" date="2020-12" db="UniProtKB">
        <authorList>
            <consortium name="EnsemblPlants"/>
        </authorList>
    </citation>
    <scope>IDENTIFICATION</scope>
</reference>
<proteinExistence type="predicted"/>